<dbReference type="AlphaFoldDB" id="A0A061DDW0"/>
<dbReference type="GeneID" id="24566275"/>
<organism evidence="1 2">
    <name type="scientific">Babesia bigemina</name>
    <dbReference type="NCBI Taxonomy" id="5866"/>
    <lineage>
        <taxon>Eukaryota</taxon>
        <taxon>Sar</taxon>
        <taxon>Alveolata</taxon>
        <taxon>Apicomplexa</taxon>
        <taxon>Aconoidasida</taxon>
        <taxon>Piroplasmida</taxon>
        <taxon>Babesiidae</taxon>
        <taxon>Babesia</taxon>
    </lineage>
</organism>
<dbReference type="Proteomes" id="UP000033188">
    <property type="component" value="Chromosome 4"/>
</dbReference>
<accession>A0A061DDW0</accession>
<dbReference type="EMBL" id="LK391710">
    <property type="protein sequence ID" value="CDR97734.1"/>
    <property type="molecule type" value="Genomic_DNA"/>
</dbReference>
<dbReference type="VEuPathDB" id="PiroplasmaDB:BBBOND_0402240"/>
<evidence type="ECO:0000313" key="2">
    <source>
        <dbReference type="Proteomes" id="UP000033188"/>
    </source>
</evidence>
<proteinExistence type="predicted"/>
<dbReference type="RefSeq" id="XP_012769920.1">
    <property type="nucleotide sequence ID" value="XM_012914466.1"/>
</dbReference>
<evidence type="ECO:0000313" key="1">
    <source>
        <dbReference type="EMBL" id="CDR97734.1"/>
    </source>
</evidence>
<sequence length="101" mass="10723">MVFIQPSRVYSWLGALNMLAQMNSSSDSASGAGRSATVASMARMSLVCSSRSRSGLSAVNSAWLSDTENDRSLMTLALGVSSLAILTNSGIFVRRLIRSCE</sequence>
<reference evidence="2" key="1">
    <citation type="journal article" date="2014" name="Nucleic Acids Res.">
        <title>The evolutionary dynamics of variant antigen genes in Babesia reveal a history of genomic innovation underlying host-parasite interaction.</title>
        <authorList>
            <person name="Jackson A.P."/>
            <person name="Otto T.D."/>
            <person name="Darby A."/>
            <person name="Ramaprasad A."/>
            <person name="Xia D."/>
            <person name="Echaide I.E."/>
            <person name="Farber M."/>
            <person name="Gahlot S."/>
            <person name="Gamble J."/>
            <person name="Gupta D."/>
            <person name="Gupta Y."/>
            <person name="Jackson L."/>
            <person name="Malandrin L."/>
            <person name="Malas T.B."/>
            <person name="Moussa E."/>
            <person name="Nair M."/>
            <person name="Reid A.J."/>
            <person name="Sanders M."/>
            <person name="Sharma J."/>
            <person name="Tracey A."/>
            <person name="Quail M.A."/>
            <person name="Weir W."/>
            <person name="Wastling J.M."/>
            <person name="Hall N."/>
            <person name="Willadsen P."/>
            <person name="Lingelbach K."/>
            <person name="Shiels B."/>
            <person name="Tait A."/>
            <person name="Berriman M."/>
            <person name="Allred D.R."/>
            <person name="Pain A."/>
        </authorList>
    </citation>
    <scope>NUCLEOTIDE SEQUENCE [LARGE SCALE GENOMIC DNA]</scope>
    <source>
        <strain evidence="2">Bond</strain>
    </source>
</reference>
<name>A0A061DDW0_BABBI</name>
<keyword evidence="2" id="KW-1185">Reference proteome</keyword>
<dbReference type="KEGG" id="bbig:BBBOND_0402240"/>
<protein>
    <submittedName>
        <fullName evidence="1">Uncharacterized protein</fullName>
    </submittedName>
</protein>
<gene>
    <name evidence="1" type="ORF">BBBOND_0402240</name>
</gene>